<dbReference type="HAMAP" id="MF_00649">
    <property type="entry name" value="DNA_gyrase_inhibitor_YacG"/>
    <property type="match status" value="1"/>
</dbReference>
<dbReference type="GO" id="GO:0008657">
    <property type="term" value="F:DNA topoisomerase type II (double strand cut, ATP-hydrolyzing) inhibitor activity"/>
    <property type="evidence" value="ECO:0007669"/>
    <property type="project" value="UniProtKB-UniRule"/>
</dbReference>
<dbReference type="SUPFAM" id="SSF57716">
    <property type="entry name" value="Glucocorticoid receptor-like (DNA-binding domain)"/>
    <property type="match status" value="1"/>
</dbReference>
<comment type="cofactor">
    <cofactor evidence="3">
        <name>Zn(2+)</name>
        <dbReference type="ChEBI" id="CHEBI:29105"/>
    </cofactor>
    <text evidence="3">Binds 1 zinc ion.</text>
</comment>
<organism evidence="4 5">
    <name type="scientific">Acidiphilium multivorum (strain DSM 11245 / JCM 8867 / NBRC 100883 / AIU 301)</name>
    <dbReference type="NCBI Taxonomy" id="926570"/>
    <lineage>
        <taxon>Bacteria</taxon>
        <taxon>Pseudomonadati</taxon>
        <taxon>Pseudomonadota</taxon>
        <taxon>Alphaproteobacteria</taxon>
        <taxon>Acetobacterales</taxon>
        <taxon>Acidocellaceae</taxon>
        <taxon>Acidiphilium</taxon>
    </lineage>
</organism>
<dbReference type="EMBL" id="AP012035">
    <property type="protein sequence ID" value="BAJ82365.1"/>
    <property type="molecule type" value="Genomic_DNA"/>
</dbReference>
<comment type="function">
    <text evidence="3">Inhibits all the catalytic activities of DNA gyrase by preventing its interaction with DNA. Acts by binding directly to the C-terminal domain of GyrB, which probably disrupts DNA binding by the gyrase.</text>
</comment>
<dbReference type="HOGENOM" id="CLU_178280_2_2_5"/>
<dbReference type="Gene3D" id="3.30.50.10">
    <property type="entry name" value="Erythroid Transcription Factor GATA-1, subunit A"/>
    <property type="match status" value="1"/>
</dbReference>
<name>F0J518_ACIMA</name>
<feature type="binding site" evidence="3">
    <location>
        <position position="22"/>
    </location>
    <ligand>
        <name>Zn(2+)</name>
        <dbReference type="ChEBI" id="CHEBI:29105"/>
    </ligand>
</feature>
<dbReference type="PANTHER" id="PTHR36150">
    <property type="entry name" value="DNA GYRASE INHIBITOR YACG"/>
    <property type="match status" value="1"/>
</dbReference>
<feature type="binding site" evidence="3">
    <location>
        <position position="19"/>
    </location>
    <ligand>
        <name>Zn(2+)</name>
        <dbReference type="ChEBI" id="CHEBI:29105"/>
    </ligand>
</feature>
<evidence type="ECO:0000256" key="1">
    <source>
        <dbReference type="ARBA" id="ARBA00022723"/>
    </source>
</evidence>
<proteinExistence type="inferred from homology"/>
<dbReference type="GO" id="GO:0008270">
    <property type="term" value="F:zinc ion binding"/>
    <property type="evidence" value="ECO:0007669"/>
    <property type="project" value="UniProtKB-UniRule"/>
</dbReference>
<keyword evidence="5" id="KW-1185">Reference proteome</keyword>
<dbReference type="PANTHER" id="PTHR36150:SF1">
    <property type="entry name" value="DNA GYRASE INHIBITOR YACG"/>
    <property type="match status" value="1"/>
</dbReference>
<evidence type="ECO:0000256" key="2">
    <source>
        <dbReference type="ARBA" id="ARBA00022833"/>
    </source>
</evidence>
<accession>F0J518</accession>
<keyword evidence="1 3" id="KW-0479">Metal-binding</keyword>
<comment type="similarity">
    <text evidence="3">Belongs to the DNA gyrase inhibitor YacG family.</text>
</comment>
<comment type="subunit">
    <text evidence="3">Interacts with GyrB.</text>
</comment>
<sequence length="64" mass="7115">MTDEPAPASRPRRKPAGACPICGRKAQEAHRPFCSARCRAIDLGRWFGEDYRLPSDEAPLTDSE</sequence>
<dbReference type="InterPro" id="IPR005584">
    <property type="entry name" value="DNA_gyrase_inhibitor_YacG"/>
</dbReference>
<dbReference type="RefSeq" id="WP_013640958.1">
    <property type="nucleotide sequence ID" value="NC_015186.1"/>
</dbReference>
<dbReference type="AlphaFoldDB" id="F0J518"/>
<feature type="binding site" evidence="3">
    <location>
        <position position="34"/>
    </location>
    <ligand>
        <name>Zn(2+)</name>
        <dbReference type="ChEBI" id="CHEBI:29105"/>
    </ligand>
</feature>
<evidence type="ECO:0000313" key="5">
    <source>
        <dbReference type="Proteomes" id="UP000007100"/>
    </source>
</evidence>
<protein>
    <recommendedName>
        <fullName evidence="3">DNA gyrase inhibitor YacG</fullName>
    </recommendedName>
</protein>
<dbReference type="Pfam" id="PF03884">
    <property type="entry name" value="YacG"/>
    <property type="match status" value="1"/>
</dbReference>
<evidence type="ECO:0000313" key="4">
    <source>
        <dbReference type="EMBL" id="BAJ82365.1"/>
    </source>
</evidence>
<dbReference type="KEGG" id="amv:ACMV_30180"/>
<dbReference type="GO" id="GO:0006355">
    <property type="term" value="P:regulation of DNA-templated transcription"/>
    <property type="evidence" value="ECO:0007669"/>
    <property type="project" value="InterPro"/>
</dbReference>
<dbReference type="Proteomes" id="UP000007100">
    <property type="component" value="Chromosome"/>
</dbReference>
<evidence type="ECO:0000256" key="3">
    <source>
        <dbReference type="HAMAP-Rule" id="MF_00649"/>
    </source>
</evidence>
<feature type="binding site" evidence="3">
    <location>
        <position position="38"/>
    </location>
    <ligand>
        <name>Zn(2+)</name>
        <dbReference type="ChEBI" id="CHEBI:29105"/>
    </ligand>
</feature>
<keyword evidence="2 3" id="KW-0862">Zinc</keyword>
<gene>
    <name evidence="3" type="primary">yacG</name>
    <name evidence="4" type="ordered locus">ACMV_30180</name>
</gene>
<dbReference type="OrthoDB" id="9809663at2"/>
<dbReference type="InterPro" id="IPR013088">
    <property type="entry name" value="Znf_NHR/GATA"/>
</dbReference>
<reference evidence="4 5" key="1">
    <citation type="submission" date="2010-12" db="EMBL/GenBank/DDBJ databases">
        <title>Whole genome sequence of Acidiphilium multivorum AIU301.</title>
        <authorList>
            <person name="Narita-Yamada S."/>
            <person name="Nakamura S."/>
            <person name="Ito N."/>
            <person name="Takarada H."/>
            <person name="Katano Y."/>
            <person name="Nakazawa H."/>
            <person name="Hosoyama A."/>
            <person name="Yamada R."/>
            <person name="Fujita N."/>
        </authorList>
    </citation>
    <scope>NUCLEOTIDE SEQUENCE [LARGE SCALE GENOMIC DNA]</scope>
    <source>
        <strain evidence="5">DSM 11245 / JCM 8867 / AIU301</strain>
    </source>
</reference>